<dbReference type="RefSeq" id="WP_411916197.1">
    <property type="nucleotide sequence ID" value="NZ_BAAFSF010000004.1"/>
</dbReference>
<sequence>MNRIIFVGGIHGVGKSAVCKSITDKRDDLHYYSSSELINWENSKDKEVVDVQGNQDILIQALESLDEIGTNSILLDGHFCLLTCSGCIQKVPLSTFINMNPSLIIVISADEEVVQNRLMTRDNKDYNIDLLREFQSCAKEYAKQVASVLKVPCFILTADESDLLLDIIKPYI</sequence>
<keyword evidence="2" id="KW-1185">Reference proteome</keyword>
<evidence type="ECO:0000313" key="2">
    <source>
        <dbReference type="Proteomes" id="UP001628220"/>
    </source>
</evidence>
<organism evidence="1 2">
    <name type="scientific">Porphyromonas miyakawae</name>
    <dbReference type="NCBI Taxonomy" id="3137470"/>
    <lineage>
        <taxon>Bacteria</taxon>
        <taxon>Pseudomonadati</taxon>
        <taxon>Bacteroidota</taxon>
        <taxon>Bacteroidia</taxon>
        <taxon>Bacteroidales</taxon>
        <taxon>Porphyromonadaceae</taxon>
        <taxon>Porphyromonas</taxon>
    </lineage>
</organism>
<reference evidence="1 2" key="1">
    <citation type="journal article" date="2025" name="Int. J. Syst. Evol. Microbiol.">
        <title>Desulfovibrio falkowii sp. nov., Porphyromonas miyakawae sp. nov., Mediterraneibacter flintii sp. nov. and Owariibacterium komagatae gen. nov., sp. nov., isolated from human faeces.</title>
        <authorList>
            <person name="Hamaguchi T."/>
            <person name="Ohara M."/>
            <person name="Hisatomi A."/>
            <person name="Sekiguchi K."/>
            <person name="Takeda J.I."/>
            <person name="Ueyama J."/>
            <person name="Ito M."/>
            <person name="Nishiwaki H."/>
            <person name="Ogi T."/>
            <person name="Hirayama M."/>
            <person name="Ohkuma M."/>
            <person name="Sakamoto M."/>
            <person name="Ohno K."/>
        </authorList>
    </citation>
    <scope>NUCLEOTIDE SEQUENCE [LARGE SCALE GENOMIC DNA]</scope>
    <source>
        <strain evidence="1 2">13CB11C</strain>
    </source>
</reference>
<proteinExistence type="predicted"/>
<comment type="caution">
    <text evidence="1">The sequence shown here is derived from an EMBL/GenBank/DDBJ whole genome shotgun (WGS) entry which is preliminary data.</text>
</comment>
<dbReference type="Proteomes" id="UP001628220">
    <property type="component" value="Unassembled WGS sequence"/>
</dbReference>
<accession>A0ABQ0E428</accession>
<dbReference type="Gene3D" id="3.40.50.300">
    <property type="entry name" value="P-loop containing nucleotide triphosphate hydrolases"/>
    <property type="match status" value="1"/>
</dbReference>
<dbReference type="EMBL" id="BAAFSF010000004">
    <property type="protein sequence ID" value="GAB1252455.1"/>
    <property type="molecule type" value="Genomic_DNA"/>
</dbReference>
<gene>
    <name evidence="1" type="ORF">Tsumi_15610</name>
</gene>
<protein>
    <recommendedName>
        <fullName evidence="3">Adenylate kinase</fullName>
    </recommendedName>
</protein>
<evidence type="ECO:0008006" key="3">
    <source>
        <dbReference type="Google" id="ProtNLM"/>
    </source>
</evidence>
<name>A0ABQ0E428_9PORP</name>
<dbReference type="SUPFAM" id="SSF52540">
    <property type="entry name" value="P-loop containing nucleoside triphosphate hydrolases"/>
    <property type="match status" value="1"/>
</dbReference>
<dbReference type="InterPro" id="IPR027417">
    <property type="entry name" value="P-loop_NTPase"/>
</dbReference>
<dbReference type="Pfam" id="PF13207">
    <property type="entry name" value="AAA_17"/>
    <property type="match status" value="1"/>
</dbReference>
<evidence type="ECO:0000313" key="1">
    <source>
        <dbReference type="EMBL" id="GAB1252455.1"/>
    </source>
</evidence>